<dbReference type="InterPro" id="IPR011249">
    <property type="entry name" value="Metalloenz_LuxS/M16"/>
</dbReference>
<feature type="signal peptide" evidence="9">
    <location>
        <begin position="1"/>
        <end position="21"/>
    </location>
</feature>
<dbReference type="PANTHER" id="PTHR43690">
    <property type="entry name" value="NARDILYSIN"/>
    <property type="match status" value="1"/>
</dbReference>
<dbReference type="GO" id="GO:0046872">
    <property type="term" value="F:metal ion binding"/>
    <property type="evidence" value="ECO:0007669"/>
    <property type="project" value="UniProtKB-KW"/>
</dbReference>
<comment type="similarity">
    <text evidence="2 8">Belongs to the peptidase M16 family.</text>
</comment>
<dbReference type="Pfam" id="PF00675">
    <property type="entry name" value="Peptidase_M16"/>
    <property type="match status" value="1"/>
</dbReference>
<evidence type="ECO:0000256" key="3">
    <source>
        <dbReference type="ARBA" id="ARBA00022670"/>
    </source>
</evidence>
<dbReference type="GO" id="GO:0006508">
    <property type="term" value="P:proteolysis"/>
    <property type="evidence" value="ECO:0007669"/>
    <property type="project" value="UniProtKB-KW"/>
</dbReference>
<accession>A0A290QJY2</accession>
<gene>
    <name evidence="12" type="ORF">CMV30_12110</name>
</gene>
<dbReference type="InterPro" id="IPR007863">
    <property type="entry name" value="Peptidase_M16_C"/>
</dbReference>
<evidence type="ECO:0000256" key="1">
    <source>
        <dbReference type="ARBA" id="ARBA00001947"/>
    </source>
</evidence>
<evidence type="ECO:0000313" key="13">
    <source>
        <dbReference type="Proteomes" id="UP000217265"/>
    </source>
</evidence>
<keyword evidence="5" id="KW-0378">Hydrolase</keyword>
<dbReference type="InterPro" id="IPR011765">
    <property type="entry name" value="Pept_M16_N"/>
</dbReference>
<evidence type="ECO:0000313" key="12">
    <source>
        <dbReference type="EMBL" id="ATC64641.1"/>
    </source>
</evidence>
<sequence length="950" mass="103987">MRRLLTLGFLATVSLASALFAKTPPETPRFAHEHSDLKADPAARFGKLPNGLHYVVLANHEPKERASLRLVVLAGSFHETDDQQGLAHFLEHMAFNGSIHYPPGTIVEYFQRMGMSFGGDTNAYTSFDHTAYMLELPDTKTETLAEGIKVFSDYASGLLLLEPELNKERGIILSEKRARDSVEFRQLVAELKFVIGDTLLPKRMPIGIESVIEKAARDRFVDFYDTWYRPSRMAIVAVGDFDPAAIGKQITDNFSSFTARGPARPSPEIGNTYAFNGVRTLYHHEPEAGATTVAIQTASPIPPEADTAATRIARLPRDLAVAILNRRLDILVKEEGAPFTRGQAAVNDAFDLFRNALIELTCKPAQWSDALAVADQELRRALEHGFQPAELAEARANFLNGLEQAALTASTRRSDQLASELISALTQDEVFTTPADDLALLKPALEKITVEQCAAALRAAFSAPGRFVSVMGNAKIEPAATAASSTSPDAQILAAYESSRAKPVTAPTTIADAAFAYTDFGPAGKVTSRQHVDDLDVDLVTFANDVRLNLKKTAFEAGKIRVSVRIGAGRLTEPKTQPGLAYFTDKVFTAGGLGKHSVDDLERILAGKTVGLDFRIAGDAFQFTTLTNRDDLLLQLQLLAAYLTDAGWRPESIRVAHKNFEQLYTRLAHIPDGPLQLEVPRLLASGDPRFGLPSKEQLLARTLDEARAWATPQLTTGPIEIAIVGDLDPDATLAAVAQTFGALPARQPKPAYEAERQAAFPEPFAKDFTVTSEIPKGYVALYWPTTDSRDIRTVRRLSVLSEVFSDRLRVKIREELGDAYSPQTSSGPSDTYRNYGLMTALIAVDPAKAKIVTDATLEIATDLATNGVNEDELERAKKPILTSLREAGRNNQYWLFSVLGSAQEQPQRLDWRRSIDTDFAAITKTEIDALAKQYLPAARAFRVTSLPVKP</sequence>
<evidence type="ECO:0000256" key="7">
    <source>
        <dbReference type="ARBA" id="ARBA00023049"/>
    </source>
</evidence>
<keyword evidence="13" id="KW-1185">Reference proteome</keyword>
<dbReference type="InterPro" id="IPR050626">
    <property type="entry name" value="Peptidase_M16"/>
</dbReference>
<dbReference type="Gene3D" id="3.30.830.10">
    <property type="entry name" value="Metalloenzyme, LuxS/M16 peptidase-like"/>
    <property type="match status" value="4"/>
</dbReference>
<dbReference type="PANTHER" id="PTHR43690:SF17">
    <property type="entry name" value="PROTEIN YHJJ"/>
    <property type="match status" value="1"/>
</dbReference>
<keyword evidence="7" id="KW-0482">Metalloprotease</keyword>
<name>A0A290QJY2_9BACT</name>
<dbReference type="RefSeq" id="WP_096056272.1">
    <property type="nucleotide sequence ID" value="NZ_CP023344.1"/>
</dbReference>
<evidence type="ECO:0000259" key="10">
    <source>
        <dbReference type="Pfam" id="PF00675"/>
    </source>
</evidence>
<evidence type="ECO:0000256" key="5">
    <source>
        <dbReference type="ARBA" id="ARBA00022801"/>
    </source>
</evidence>
<comment type="cofactor">
    <cofactor evidence="1">
        <name>Zn(2+)</name>
        <dbReference type="ChEBI" id="CHEBI:29105"/>
    </cofactor>
</comment>
<protein>
    <submittedName>
        <fullName evidence="12">Peptidase M16</fullName>
    </submittedName>
</protein>
<dbReference type="PROSITE" id="PS00143">
    <property type="entry name" value="INSULINASE"/>
    <property type="match status" value="1"/>
</dbReference>
<feature type="domain" description="Peptidase M16 C-terminal" evidence="11">
    <location>
        <begin position="217"/>
        <end position="397"/>
    </location>
</feature>
<keyword evidence="9" id="KW-0732">Signal</keyword>
<dbReference type="AlphaFoldDB" id="A0A290QJY2"/>
<keyword evidence="6" id="KW-0862">Zinc</keyword>
<keyword evidence="3" id="KW-0645">Protease</keyword>
<evidence type="ECO:0000256" key="6">
    <source>
        <dbReference type="ARBA" id="ARBA00022833"/>
    </source>
</evidence>
<evidence type="ECO:0000259" key="11">
    <source>
        <dbReference type="Pfam" id="PF05193"/>
    </source>
</evidence>
<feature type="chain" id="PRO_5013013387" evidence="9">
    <location>
        <begin position="22"/>
        <end position="950"/>
    </location>
</feature>
<dbReference type="EMBL" id="CP023344">
    <property type="protein sequence ID" value="ATC64641.1"/>
    <property type="molecule type" value="Genomic_DNA"/>
</dbReference>
<proteinExistence type="inferred from homology"/>
<dbReference type="SUPFAM" id="SSF63411">
    <property type="entry name" value="LuxS/MPP-like metallohydrolase"/>
    <property type="match status" value="4"/>
</dbReference>
<feature type="domain" description="Peptidase M16 N-terminal" evidence="10">
    <location>
        <begin position="54"/>
        <end position="183"/>
    </location>
</feature>
<reference evidence="12 13" key="1">
    <citation type="submission" date="2017-09" db="EMBL/GenBank/DDBJ databases">
        <title>Complete genome sequence of Verrucomicrobial strain HZ-65, isolated from freshwater.</title>
        <authorList>
            <person name="Choi A."/>
        </authorList>
    </citation>
    <scope>NUCLEOTIDE SEQUENCE [LARGE SCALE GENOMIC DNA]</scope>
    <source>
        <strain evidence="12 13">HZ-65</strain>
    </source>
</reference>
<dbReference type="Pfam" id="PF05193">
    <property type="entry name" value="Peptidase_M16_C"/>
    <property type="match status" value="2"/>
</dbReference>
<evidence type="ECO:0000256" key="4">
    <source>
        <dbReference type="ARBA" id="ARBA00022723"/>
    </source>
</evidence>
<dbReference type="Proteomes" id="UP000217265">
    <property type="component" value="Chromosome"/>
</dbReference>
<dbReference type="InterPro" id="IPR001431">
    <property type="entry name" value="Pept_M16_Zn_BS"/>
</dbReference>
<feature type="domain" description="Peptidase M16 C-terminal" evidence="11">
    <location>
        <begin position="719"/>
        <end position="878"/>
    </location>
</feature>
<organism evidence="12 13">
    <name type="scientific">Nibricoccus aquaticus</name>
    <dbReference type="NCBI Taxonomy" id="2576891"/>
    <lineage>
        <taxon>Bacteria</taxon>
        <taxon>Pseudomonadati</taxon>
        <taxon>Verrucomicrobiota</taxon>
        <taxon>Opitutia</taxon>
        <taxon>Opitutales</taxon>
        <taxon>Opitutaceae</taxon>
        <taxon>Nibricoccus</taxon>
    </lineage>
</organism>
<evidence type="ECO:0000256" key="2">
    <source>
        <dbReference type="ARBA" id="ARBA00007261"/>
    </source>
</evidence>
<dbReference type="OrthoDB" id="9811314at2"/>
<dbReference type="GO" id="GO:0004222">
    <property type="term" value="F:metalloendopeptidase activity"/>
    <property type="evidence" value="ECO:0007669"/>
    <property type="project" value="InterPro"/>
</dbReference>
<keyword evidence="4" id="KW-0479">Metal-binding</keyword>
<evidence type="ECO:0000256" key="8">
    <source>
        <dbReference type="RuleBase" id="RU004447"/>
    </source>
</evidence>
<evidence type="ECO:0000256" key="9">
    <source>
        <dbReference type="SAM" id="SignalP"/>
    </source>
</evidence>
<dbReference type="KEGG" id="vbh:CMV30_12110"/>